<keyword evidence="1" id="KW-0808">Transferase</keyword>
<keyword evidence="3" id="KW-0418">Kinase</keyword>
<proteinExistence type="predicted"/>
<gene>
    <name evidence="7" type="ORF">H8712_07680</name>
</gene>
<organism evidence="7 8">
    <name type="scientific">Blautia stercoris</name>
    <dbReference type="NCBI Taxonomy" id="871664"/>
    <lineage>
        <taxon>Bacteria</taxon>
        <taxon>Bacillati</taxon>
        <taxon>Bacillota</taxon>
        <taxon>Clostridia</taxon>
        <taxon>Lachnospirales</taxon>
        <taxon>Lachnospiraceae</taxon>
        <taxon>Blautia</taxon>
    </lineage>
</organism>
<keyword evidence="2 5" id="KW-0547">Nucleotide-binding</keyword>
<sequence>MERQSLIDEKQKITLADEKSGVLKVDLIQVVGRGGTAIAYKGIRHFNGEKQMCIIKEYFPDESQSPVKRYYREKAGEPICIRSEDREEEKKRQEQNVRREIRLANEMYFDGKNNSPYAFHTEFLTHYGDSSYMILDTSEGQTLEAYVREKGRLSIEEAIESIERLLVIVEQLLGDKYCHGDIKGQNIWIRGEGVAKSFCLLDFGSVFSYDEYGYDLKTMSRQEKKEMADKIVFNEGIGCSSEGYRAPKIFQLSVAKARYMEERTARRAGLLLEAVKAITPATDLYSCIQVMFRLLYGEVYKGDGSVNIEKIQERTGCSESVAEKLLEMMKKNGKEEYRTADEVRKDLEILKTLQQKGAHPQVILDALKEKLKNKTIEIDERLLNQVKCEN</sequence>
<keyword evidence="4 5" id="KW-0067">ATP-binding</keyword>
<name>A0ABR7PAQ4_9FIRM</name>
<dbReference type="InterPro" id="IPR000719">
    <property type="entry name" value="Prot_kinase_dom"/>
</dbReference>
<dbReference type="Pfam" id="PF00069">
    <property type="entry name" value="Pkinase"/>
    <property type="match status" value="1"/>
</dbReference>
<dbReference type="PROSITE" id="PS00107">
    <property type="entry name" value="PROTEIN_KINASE_ATP"/>
    <property type="match status" value="1"/>
</dbReference>
<dbReference type="PROSITE" id="PS50011">
    <property type="entry name" value="PROTEIN_KINASE_DOM"/>
    <property type="match status" value="1"/>
</dbReference>
<evidence type="ECO:0000256" key="3">
    <source>
        <dbReference type="ARBA" id="ARBA00022777"/>
    </source>
</evidence>
<dbReference type="Proteomes" id="UP000661649">
    <property type="component" value="Unassembled WGS sequence"/>
</dbReference>
<dbReference type="InterPro" id="IPR011009">
    <property type="entry name" value="Kinase-like_dom_sf"/>
</dbReference>
<accession>A0ABR7PAQ4</accession>
<keyword evidence="8" id="KW-1185">Reference proteome</keyword>
<evidence type="ECO:0000256" key="1">
    <source>
        <dbReference type="ARBA" id="ARBA00022679"/>
    </source>
</evidence>
<dbReference type="PANTHER" id="PTHR24348">
    <property type="entry name" value="SERINE/THREONINE-PROTEIN KINASE UNC-51-RELATED"/>
    <property type="match status" value="1"/>
</dbReference>
<evidence type="ECO:0000256" key="2">
    <source>
        <dbReference type="ARBA" id="ARBA00022741"/>
    </source>
</evidence>
<dbReference type="InterPro" id="IPR017441">
    <property type="entry name" value="Protein_kinase_ATP_BS"/>
</dbReference>
<dbReference type="EMBL" id="JACRTP010000003">
    <property type="protein sequence ID" value="MBC8628493.1"/>
    <property type="molecule type" value="Genomic_DNA"/>
</dbReference>
<feature type="domain" description="Protein kinase" evidence="6">
    <location>
        <begin position="25"/>
        <end position="362"/>
    </location>
</feature>
<dbReference type="SMART" id="SM00220">
    <property type="entry name" value="S_TKc"/>
    <property type="match status" value="1"/>
</dbReference>
<dbReference type="SUPFAM" id="SSF56112">
    <property type="entry name" value="Protein kinase-like (PK-like)"/>
    <property type="match status" value="1"/>
</dbReference>
<dbReference type="RefSeq" id="WP_187558578.1">
    <property type="nucleotide sequence ID" value="NZ_JACRTP010000003.1"/>
</dbReference>
<evidence type="ECO:0000259" key="6">
    <source>
        <dbReference type="PROSITE" id="PS50011"/>
    </source>
</evidence>
<dbReference type="PANTHER" id="PTHR24348:SF22">
    <property type="entry name" value="NON-SPECIFIC SERINE_THREONINE PROTEIN KINASE"/>
    <property type="match status" value="1"/>
</dbReference>
<protein>
    <recommendedName>
        <fullName evidence="6">Protein kinase domain-containing protein</fullName>
    </recommendedName>
</protein>
<dbReference type="InterPro" id="IPR045269">
    <property type="entry name" value="Atg1-like"/>
</dbReference>
<evidence type="ECO:0000256" key="5">
    <source>
        <dbReference type="PROSITE-ProRule" id="PRU10141"/>
    </source>
</evidence>
<reference evidence="7 8" key="1">
    <citation type="submission" date="2020-08" db="EMBL/GenBank/DDBJ databases">
        <title>Genome public.</title>
        <authorList>
            <person name="Liu C."/>
            <person name="Sun Q."/>
        </authorList>
    </citation>
    <scope>NUCLEOTIDE SEQUENCE [LARGE SCALE GENOMIC DNA]</scope>
    <source>
        <strain evidence="7 8">3_YM_SP_D4_24.mj</strain>
    </source>
</reference>
<evidence type="ECO:0000313" key="7">
    <source>
        <dbReference type="EMBL" id="MBC8628493.1"/>
    </source>
</evidence>
<evidence type="ECO:0000256" key="4">
    <source>
        <dbReference type="ARBA" id="ARBA00022840"/>
    </source>
</evidence>
<dbReference type="Gene3D" id="1.10.510.10">
    <property type="entry name" value="Transferase(Phosphotransferase) domain 1"/>
    <property type="match status" value="1"/>
</dbReference>
<feature type="binding site" evidence="5">
    <location>
        <position position="56"/>
    </location>
    <ligand>
        <name>ATP</name>
        <dbReference type="ChEBI" id="CHEBI:30616"/>
    </ligand>
</feature>
<evidence type="ECO:0000313" key="8">
    <source>
        <dbReference type="Proteomes" id="UP000661649"/>
    </source>
</evidence>
<comment type="caution">
    <text evidence="7">The sequence shown here is derived from an EMBL/GenBank/DDBJ whole genome shotgun (WGS) entry which is preliminary data.</text>
</comment>